<keyword evidence="4" id="KW-1185">Reference proteome</keyword>
<dbReference type="Proteomes" id="UP000325218">
    <property type="component" value="Unassembled WGS sequence"/>
</dbReference>
<evidence type="ECO:0000256" key="1">
    <source>
        <dbReference type="SAM" id="MobiDB-lite"/>
    </source>
</evidence>
<organism evidence="3 4">
    <name type="scientific">Paenibacillus faecis</name>
    <dbReference type="NCBI Taxonomy" id="862114"/>
    <lineage>
        <taxon>Bacteria</taxon>
        <taxon>Bacillati</taxon>
        <taxon>Bacillota</taxon>
        <taxon>Bacilli</taxon>
        <taxon>Bacillales</taxon>
        <taxon>Paenibacillaceae</taxon>
        <taxon>Paenibacillus</taxon>
    </lineage>
</organism>
<dbReference type="Gene3D" id="3.90.550.10">
    <property type="entry name" value="Spore Coat Polysaccharide Biosynthesis Protein SpsA, Chain A"/>
    <property type="match status" value="1"/>
</dbReference>
<dbReference type="GO" id="GO:0016740">
    <property type="term" value="F:transferase activity"/>
    <property type="evidence" value="ECO:0007669"/>
    <property type="project" value="UniProtKB-KW"/>
</dbReference>
<name>A0A5D0CM02_9BACL</name>
<evidence type="ECO:0000313" key="4">
    <source>
        <dbReference type="Proteomes" id="UP000325218"/>
    </source>
</evidence>
<feature type="region of interest" description="Disordered" evidence="1">
    <location>
        <begin position="1"/>
        <end position="24"/>
    </location>
</feature>
<proteinExistence type="predicted"/>
<dbReference type="PANTHER" id="PTHR48090:SF7">
    <property type="entry name" value="RFBJ PROTEIN"/>
    <property type="match status" value="1"/>
</dbReference>
<keyword evidence="3" id="KW-0808">Transferase</keyword>
<reference evidence="3 4" key="1">
    <citation type="submission" date="2019-08" db="EMBL/GenBank/DDBJ databases">
        <title>Genome sequencing of Paenibacillus faecis DSM 23593(T).</title>
        <authorList>
            <person name="Kook J.-K."/>
            <person name="Park S.-N."/>
            <person name="Lim Y.K."/>
        </authorList>
    </citation>
    <scope>NUCLEOTIDE SEQUENCE [LARGE SCALE GENOMIC DNA]</scope>
    <source>
        <strain evidence="3 4">DSM 23593</strain>
    </source>
</reference>
<dbReference type="InterPro" id="IPR050256">
    <property type="entry name" value="Glycosyltransferase_2"/>
</dbReference>
<dbReference type="Pfam" id="PF00535">
    <property type="entry name" value="Glycos_transf_2"/>
    <property type="match status" value="1"/>
</dbReference>
<dbReference type="InterPro" id="IPR001173">
    <property type="entry name" value="Glyco_trans_2-like"/>
</dbReference>
<feature type="domain" description="Glycosyltransferase 2-like" evidence="2">
    <location>
        <begin position="34"/>
        <end position="139"/>
    </location>
</feature>
<sequence>MIRKRTPRIRTNRKKTIRPKKRKPLINHPEPLVSIIIPALNEKATLPAVLREAGRVHPRSETIVVANGSTDGTPDVARRLGARVIWSPDPLGHDVGRRVGAEAAKGRALLFIDADMVIPAWQLRPFAEAVLEGGVDVALNGYSGPPNRREPHPVVVAKHVLNAWLARPDLRGASLTAIPHALSRKALQTIGSSVLDVPPLALAAAVLRGLEVRAVHTVQVGRLNPRRRRKGCRDLLTSLVLGDHLQAIHGLIREKGARGGYDDLGRLRDKVR</sequence>
<dbReference type="PANTHER" id="PTHR48090">
    <property type="entry name" value="UNDECAPRENYL-PHOSPHATE 4-DEOXY-4-FORMAMIDO-L-ARABINOSE TRANSFERASE-RELATED"/>
    <property type="match status" value="1"/>
</dbReference>
<accession>A0A5D0CM02</accession>
<protein>
    <submittedName>
        <fullName evidence="3">Glycosyltransferase</fullName>
    </submittedName>
</protein>
<dbReference type="SUPFAM" id="SSF53448">
    <property type="entry name" value="Nucleotide-diphospho-sugar transferases"/>
    <property type="match status" value="1"/>
</dbReference>
<dbReference type="InterPro" id="IPR029044">
    <property type="entry name" value="Nucleotide-diphossugar_trans"/>
</dbReference>
<dbReference type="AlphaFoldDB" id="A0A5D0CM02"/>
<evidence type="ECO:0000313" key="3">
    <source>
        <dbReference type="EMBL" id="TYA10878.1"/>
    </source>
</evidence>
<comment type="caution">
    <text evidence="3">The sequence shown here is derived from an EMBL/GenBank/DDBJ whole genome shotgun (WGS) entry which is preliminary data.</text>
</comment>
<dbReference type="OrthoDB" id="2902148at2"/>
<gene>
    <name evidence="3" type="ORF">FRY98_24200</name>
</gene>
<evidence type="ECO:0000259" key="2">
    <source>
        <dbReference type="Pfam" id="PF00535"/>
    </source>
</evidence>
<dbReference type="EMBL" id="VSDO01000005">
    <property type="protein sequence ID" value="TYA10878.1"/>
    <property type="molecule type" value="Genomic_DNA"/>
</dbReference>